<evidence type="ECO:0000313" key="2">
    <source>
        <dbReference type="Proteomes" id="UP000284892"/>
    </source>
</evidence>
<gene>
    <name evidence="1" type="ORF">BXY80_0181</name>
</gene>
<name>A0A420DVA2_9FLAO</name>
<dbReference type="AlphaFoldDB" id="A0A420DVA2"/>
<dbReference type="RefSeq" id="WP_262603050.1">
    <property type="nucleotide sequence ID" value="NZ_RAQJ01000001.1"/>
</dbReference>
<dbReference type="SUPFAM" id="SSF51197">
    <property type="entry name" value="Clavaminate synthase-like"/>
    <property type="match status" value="1"/>
</dbReference>
<dbReference type="Proteomes" id="UP000284892">
    <property type="component" value="Unassembled WGS sequence"/>
</dbReference>
<reference evidence="1 2" key="1">
    <citation type="submission" date="2018-09" db="EMBL/GenBank/DDBJ databases">
        <title>Genomic Encyclopedia of Archaeal and Bacterial Type Strains, Phase II (KMG-II): from individual species to whole genera.</title>
        <authorList>
            <person name="Goeker M."/>
        </authorList>
    </citation>
    <scope>NUCLEOTIDE SEQUENCE [LARGE SCALE GENOMIC DNA]</scope>
    <source>
        <strain evidence="1 2">DSM 26283</strain>
    </source>
</reference>
<proteinExistence type="predicted"/>
<sequence>MVRPNPKKGEASIFTPFLIHGAAVNKNKDITRVSLELRSPRVKN</sequence>
<evidence type="ECO:0008006" key="3">
    <source>
        <dbReference type="Google" id="ProtNLM"/>
    </source>
</evidence>
<accession>A0A420DVA2</accession>
<protein>
    <recommendedName>
        <fullName evidence="3">Phytanoyl-CoA dioxygenase PhyH</fullName>
    </recommendedName>
</protein>
<keyword evidence="2" id="KW-1185">Reference proteome</keyword>
<dbReference type="EMBL" id="RAQJ01000001">
    <property type="protein sequence ID" value="RKE98110.1"/>
    <property type="molecule type" value="Genomic_DNA"/>
</dbReference>
<evidence type="ECO:0000313" key="1">
    <source>
        <dbReference type="EMBL" id="RKE98110.1"/>
    </source>
</evidence>
<comment type="caution">
    <text evidence="1">The sequence shown here is derived from an EMBL/GenBank/DDBJ whole genome shotgun (WGS) entry which is preliminary data.</text>
</comment>
<organism evidence="1 2">
    <name type="scientific">Ichthyenterobacterium magnum</name>
    <dbReference type="NCBI Taxonomy" id="1230530"/>
    <lineage>
        <taxon>Bacteria</taxon>
        <taxon>Pseudomonadati</taxon>
        <taxon>Bacteroidota</taxon>
        <taxon>Flavobacteriia</taxon>
        <taxon>Flavobacteriales</taxon>
        <taxon>Flavobacteriaceae</taxon>
        <taxon>Ichthyenterobacterium</taxon>
    </lineage>
</organism>